<dbReference type="InterPro" id="IPR032675">
    <property type="entry name" value="LRR_dom_sf"/>
</dbReference>
<dbReference type="PANTHER" id="PTHR33463">
    <property type="entry name" value="NB-ARC DOMAIN-CONTAINING PROTEIN-RELATED"/>
    <property type="match status" value="1"/>
</dbReference>
<proteinExistence type="predicted"/>
<dbReference type="Gene3D" id="3.80.10.10">
    <property type="entry name" value="Ribonuclease Inhibitor"/>
    <property type="match status" value="1"/>
</dbReference>
<accession>A0A396IMW4</accession>
<dbReference type="InterPro" id="IPR050905">
    <property type="entry name" value="Plant_NBS-LRR"/>
</dbReference>
<dbReference type="Pfam" id="PF23247">
    <property type="entry name" value="LRR_RPS2"/>
    <property type="match status" value="2"/>
</dbReference>
<feature type="domain" description="Disease resistance protein At4g27190-like leucine-rich repeats" evidence="2">
    <location>
        <begin position="15"/>
        <end position="110"/>
    </location>
</feature>
<protein>
    <submittedName>
        <fullName evidence="3">Putative leucine-rich repeat domain, L domain-containing protein</fullName>
    </submittedName>
</protein>
<dbReference type="Gramene" id="rna15096">
    <property type="protein sequence ID" value="RHN66969.1"/>
    <property type="gene ID" value="gene15096"/>
</dbReference>
<reference evidence="3" key="1">
    <citation type="journal article" date="2018" name="Nat. Plants">
        <title>Whole-genome landscape of Medicago truncatula symbiotic genes.</title>
        <authorList>
            <person name="Pecrix Y."/>
            <person name="Gamas P."/>
            <person name="Carrere S."/>
        </authorList>
    </citation>
    <scope>NUCLEOTIDE SEQUENCE</scope>
    <source>
        <tissue evidence="3">Leaves</tissue>
    </source>
</reference>
<dbReference type="Proteomes" id="UP000265566">
    <property type="component" value="Chromosome 3"/>
</dbReference>
<gene>
    <name evidence="3" type="ORF">MtrunA17_Chr3g0097601</name>
</gene>
<organism evidence="3">
    <name type="scientific">Medicago truncatula</name>
    <name type="common">Barrel medic</name>
    <name type="synonym">Medicago tribuloides</name>
    <dbReference type="NCBI Taxonomy" id="3880"/>
    <lineage>
        <taxon>Eukaryota</taxon>
        <taxon>Viridiplantae</taxon>
        <taxon>Streptophyta</taxon>
        <taxon>Embryophyta</taxon>
        <taxon>Tracheophyta</taxon>
        <taxon>Spermatophyta</taxon>
        <taxon>Magnoliopsida</taxon>
        <taxon>eudicotyledons</taxon>
        <taxon>Gunneridae</taxon>
        <taxon>Pentapetalae</taxon>
        <taxon>rosids</taxon>
        <taxon>fabids</taxon>
        <taxon>Fabales</taxon>
        <taxon>Fabaceae</taxon>
        <taxon>Papilionoideae</taxon>
        <taxon>50 kb inversion clade</taxon>
        <taxon>NPAAA clade</taxon>
        <taxon>Hologalegina</taxon>
        <taxon>IRL clade</taxon>
        <taxon>Trifolieae</taxon>
        <taxon>Medicago</taxon>
    </lineage>
</organism>
<dbReference type="AlphaFoldDB" id="A0A396IMW4"/>
<evidence type="ECO:0000256" key="1">
    <source>
        <dbReference type="ARBA" id="ARBA00022821"/>
    </source>
</evidence>
<evidence type="ECO:0000259" key="2">
    <source>
        <dbReference type="Pfam" id="PF23247"/>
    </source>
</evidence>
<evidence type="ECO:0000313" key="3">
    <source>
        <dbReference type="EMBL" id="RHN66969.1"/>
    </source>
</evidence>
<dbReference type="InterPro" id="IPR057135">
    <property type="entry name" value="At4g27190-like_LRR"/>
</dbReference>
<feature type="domain" description="Disease resistance protein At4g27190-like leucine-rich repeats" evidence="2">
    <location>
        <begin position="115"/>
        <end position="226"/>
    </location>
</feature>
<keyword evidence="1" id="KW-0611">Plant defense</keyword>
<dbReference type="EMBL" id="PSQE01000003">
    <property type="protein sequence ID" value="RHN66969.1"/>
    <property type="molecule type" value="Genomic_DNA"/>
</dbReference>
<name>A0A396IMW4_MEDTR</name>
<sequence length="264" mass="30496">MLSSIWMFEWSGNVEHFVALERLLVGNSNVESICCLNEVSERKMNLGLQNIELRTLPTMTCLFKGLKKSFSLKNLTMMIIVGCEKLEIIFSISIIMCLPQLHHIRIEDCKELKHIIEDDLENKKSSNFMVAKTVCFPKLKTLVVVTCHKLKNVFPISIYKELPELKVIIIVEAEKLEEIFVCEVDQEVNIPNLRYVAFLNLPSLSQTQRIHFQAVQNRSILRCQELSLTSAMREYDVLGSLIWEFLPGTHCHTVIFTKKKHTKD</sequence>
<dbReference type="SUPFAM" id="SSF52047">
    <property type="entry name" value="RNI-like"/>
    <property type="match status" value="1"/>
</dbReference>
<comment type="caution">
    <text evidence="3">The sequence shown here is derived from an EMBL/GenBank/DDBJ whole genome shotgun (WGS) entry which is preliminary data.</text>
</comment>
<dbReference type="PANTHER" id="PTHR33463:SF105">
    <property type="entry name" value="AND NB-ARC DOMAIN DISEASE RESISTANCE PROTEIN, PUTATIVE-RELATED"/>
    <property type="match status" value="1"/>
</dbReference>